<reference evidence="1" key="1">
    <citation type="submission" date="2021-06" db="EMBL/GenBank/DDBJ databases">
        <title>Parelaphostrongylus tenuis whole genome reference sequence.</title>
        <authorList>
            <person name="Garwood T.J."/>
            <person name="Larsen P.A."/>
            <person name="Fountain-Jones N.M."/>
            <person name="Garbe J.R."/>
            <person name="Macchietto M.G."/>
            <person name="Kania S.A."/>
            <person name="Gerhold R.W."/>
            <person name="Richards J.E."/>
            <person name="Wolf T.M."/>
        </authorList>
    </citation>
    <scope>NUCLEOTIDE SEQUENCE</scope>
    <source>
        <strain evidence="1">MNPRO001-30</strain>
        <tissue evidence="1">Meninges</tissue>
    </source>
</reference>
<evidence type="ECO:0000313" key="2">
    <source>
        <dbReference type="Proteomes" id="UP001196413"/>
    </source>
</evidence>
<comment type="caution">
    <text evidence="1">The sequence shown here is derived from an EMBL/GenBank/DDBJ whole genome shotgun (WGS) entry which is preliminary data.</text>
</comment>
<proteinExistence type="predicted"/>
<evidence type="ECO:0000313" key="1">
    <source>
        <dbReference type="EMBL" id="KAJ1350833.1"/>
    </source>
</evidence>
<accession>A0AAD5QG65</accession>
<name>A0AAD5QG65_PARTN</name>
<gene>
    <name evidence="1" type="ORF">KIN20_006726</name>
</gene>
<dbReference type="EMBL" id="JAHQIW010000951">
    <property type="protein sequence ID" value="KAJ1350833.1"/>
    <property type="molecule type" value="Genomic_DNA"/>
</dbReference>
<sequence>MKMTTMTNPMRRKRIQQTSFVGPTFIITPTHSFIGVTKKMAETERKGNALQTRDDSGLAVLKRSIVGSLQPASLSQFVGERVMAVETGGELSWC</sequence>
<keyword evidence="2" id="KW-1185">Reference proteome</keyword>
<dbReference type="AlphaFoldDB" id="A0AAD5QG65"/>
<dbReference type="Proteomes" id="UP001196413">
    <property type="component" value="Unassembled WGS sequence"/>
</dbReference>
<organism evidence="1 2">
    <name type="scientific">Parelaphostrongylus tenuis</name>
    <name type="common">Meningeal worm</name>
    <dbReference type="NCBI Taxonomy" id="148309"/>
    <lineage>
        <taxon>Eukaryota</taxon>
        <taxon>Metazoa</taxon>
        <taxon>Ecdysozoa</taxon>
        <taxon>Nematoda</taxon>
        <taxon>Chromadorea</taxon>
        <taxon>Rhabditida</taxon>
        <taxon>Rhabditina</taxon>
        <taxon>Rhabditomorpha</taxon>
        <taxon>Strongyloidea</taxon>
        <taxon>Metastrongylidae</taxon>
        <taxon>Parelaphostrongylus</taxon>
    </lineage>
</organism>
<protein>
    <submittedName>
        <fullName evidence="1">Uncharacterized protein</fullName>
    </submittedName>
</protein>